<accession>A0A3F3PJ56</accession>
<organism evidence="2 3">
    <name type="scientific">Aspergillus welwitschiae</name>
    <dbReference type="NCBI Taxonomy" id="1341132"/>
    <lineage>
        <taxon>Eukaryota</taxon>
        <taxon>Fungi</taxon>
        <taxon>Dikarya</taxon>
        <taxon>Ascomycota</taxon>
        <taxon>Pezizomycotina</taxon>
        <taxon>Eurotiomycetes</taxon>
        <taxon>Eurotiomycetidae</taxon>
        <taxon>Eurotiales</taxon>
        <taxon>Aspergillaceae</taxon>
        <taxon>Aspergillus</taxon>
        <taxon>Aspergillus subgen. Circumdati</taxon>
    </lineage>
</organism>
<dbReference type="Proteomes" id="UP000253729">
    <property type="component" value="Unassembled WGS sequence"/>
</dbReference>
<dbReference type="GeneID" id="38136703"/>
<proteinExistence type="predicted"/>
<feature type="compositionally biased region" description="Polar residues" evidence="1">
    <location>
        <begin position="24"/>
        <end position="37"/>
    </location>
</feature>
<feature type="region of interest" description="Disordered" evidence="1">
    <location>
        <begin position="24"/>
        <end position="51"/>
    </location>
</feature>
<name>A0A3F3PJ56_9EURO</name>
<dbReference type="EMBL" id="KZ852107">
    <property type="protein sequence ID" value="RDH26965.1"/>
    <property type="molecule type" value="Genomic_DNA"/>
</dbReference>
<evidence type="ECO:0000256" key="1">
    <source>
        <dbReference type="SAM" id="MobiDB-lite"/>
    </source>
</evidence>
<dbReference type="RefSeq" id="XP_026619987.1">
    <property type="nucleotide sequence ID" value="XM_026768347.1"/>
</dbReference>
<reference evidence="2 3" key="1">
    <citation type="submission" date="2018-07" db="EMBL/GenBank/DDBJ databases">
        <title>The genomes of Aspergillus section Nigri reveals drivers in fungal speciation.</title>
        <authorList>
            <consortium name="DOE Joint Genome Institute"/>
            <person name="Vesth T.C."/>
            <person name="Nybo J."/>
            <person name="Theobald S."/>
            <person name="Brandl J."/>
            <person name="Frisvad J.C."/>
            <person name="Nielsen K.F."/>
            <person name="Lyhne E.K."/>
            <person name="Kogle M.E."/>
            <person name="Kuo A."/>
            <person name="Riley R."/>
            <person name="Clum A."/>
            <person name="Nolan M."/>
            <person name="Lipzen A."/>
            <person name="Salamov A."/>
            <person name="Henrissat B."/>
            <person name="Wiebenga A."/>
            <person name="De vries R.P."/>
            <person name="Grigoriev I.V."/>
            <person name="Mortensen U.H."/>
            <person name="Andersen M.R."/>
            <person name="Baker S.E."/>
        </authorList>
    </citation>
    <scope>NUCLEOTIDE SEQUENCE [LARGE SCALE GENOMIC DNA]</scope>
    <source>
        <strain evidence="2 3">CBS 139.54b</strain>
    </source>
</reference>
<evidence type="ECO:0000313" key="3">
    <source>
        <dbReference type="Proteomes" id="UP000253729"/>
    </source>
</evidence>
<gene>
    <name evidence="2" type="ORF">BDQ94DRAFT_154754</name>
</gene>
<evidence type="ECO:0000313" key="2">
    <source>
        <dbReference type="EMBL" id="RDH26965.1"/>
    </source>
</evidence>
<dbReference type="AlphaFoldDB" id="A0A3F3PJ56"/>
<keyword evidence="3" id="KW-1185">Reference proteome</keyword>
<sequence>MVGLCAPPIVVGDGERVKYMADTRVSTSETMRSSPKNAGSYPPFQSDAQAS</sequence>
<protein>
    <submittedName>
        <fullName evidence="2">Uncharacterized protein</fullName>
    </submittedName>
</protein>